<reference evidence="1" key="1">
    <citation type="submission" date="2024-03" db="EMBL/GenBank/DDBJ databases">
        <title>Complete genome sequence of Sulfurisphaera javensis strain KD-1.</title>
        <authorList>
            <person name="Sakai H."/>
            <person name="Nur N."/>
            <person name="Suwanto A."/>
            <person name="Kurosawa N."/>
        </authorList>
    </citation>
    <scope>NUCLEOTIDE SEQUENCE</scope>
    <source>
        <strain evidence="1">KD-1</strain>
    </source>
</reference>
<name>A0AAT9GNL1_9CREN</name>
<organism evidence="1">
    <name type="scientific">Sulfurisphaera javensis</name>
    <dbReference type="NCBI Taxonomy" id="2049879"/>
    <lineage>
        <taxon>Archaea</taxon>
        <taxon>Thermoproteota</taxon>
        <taxon>Thermoprotei</taxon>
        <taxon>Sulfolobales</taxon>
        <taxon>Sulfolobaceae</taxon>
        <taxon>Sulfurisphaera</taxon>
    </lineage>
</organism>
<sequence>MRGIMSSLEEYLKRKGFQLINEIRKEKVVMDDYEFYIEENSVKLPIPLPTGKESLDDLVSMGIKYARASRISQGLGAPLEYLISGNVVFVIKTFNDRKELEEKLIKALEGIESLRYFL</sequence>
<dbReference type="EMBL" id="AP031322">
    <property type="protein sequence ID" value="BFH72385.1"/>
    <property type="molecule type" value="Genomic_DNA"/>
</dbReference>
<gene>
    <name evidence="1" type="ORF">SJAV_03290</name>
</gene>
<accession>A0AAT9GNL1</accession>
<dbReference type="KEGG" id="sjv:SJAV_03290"/>
<proteinExistence type="predicted"/>
<evidence type="ECO:0000313" key="1">
    <source>
        <dbReference type="EMBL" id="BFH72385.1"/>
    </source>
</evidence>
<dbReference type="AlphaFoldDB" id="A0AAT9GNL1"/>
<protein>
    <submittedName>
        <fullName evidence="1">Uncharacterized protein</fullName>
    </submittedName>
</protein>